<accession>A0ABD2Q3P8</accession>
<evidence type="ECO:0000313" key="1">
    <source>
        <dbReference type="EMBL" id="KAL3314235.1"/>
    </source>
</evidence>
<sequence length="92" mass="10858">MPFYGSDAMYHGYRACNPGQVDRYYYQHVEDRMNMMSVQTGQDYFVPRQYMMVAPHTDHLPRPDANLYKVIKEDNISVRSIVASDEKFEEVI</sequence>
<reference evidence="1 2" key="1">
    <citation type="submission" date="2024-11" db="EMBL/GenBank/DDBJ databases">
        <title>Adaptive evolution of stress response genes in parasites aligns with host niche diversity.</title>
        <authorList>
            <person name="Hahn C."/>
            <person name="Resl P."/>
        </authorList>
    </citation>
    <scope>NUCLEOTIDE SEQUENCE [LARGE SCALE GENOMIC DNA]</scope>
    <source>
        <strain evidence="1">EGGRZ-B1_66</strain>
        <tissue evidence="1">Body</tissue>
    </source>
</reference>
<keyword evidence="2" id="KW-1185">Reference proteome</keyword>
<proteinExistence type="predicted"/>
<evidence type="ECO:0000313" key="2">
    <source>
        <dbReference type="Proteomes" id="UP001626550"/>
    </source>
</evidence>
<comment type="caution">
    <text evidence="1">The sequence shown here is derived from an EMBL/GenBank/DDBJ whole genome shotgun (WGS) entry which is preliminary data.</text>
</comment>
<dbReference type="Proteomes" id="UP001626550">
    <property type="component" value="Unassembled WGS sequence"/>
</dbReference>
<dbReference type="EMBL" id="JBJKFK010001059">
    <property type="protein sequence ID" value="KAL3314235.1"/>
    <property type="molecule type" value="Genomic_DNA"/>
</dbReference>
<name>A0ABD2Q3P8_9PLAT</name>
<organism evidence="1 2">
    <name type="scientific">Cichlidogyrus casuarinus</name>
    <dbReference type="NCBI Taxonomy" id="1844966"/>
    <lineage>
        <taxon>Eukaryota</taxon>
        <taxon>Metazoa</taxon>
        <taxon>Spiralia</taxon>
        <taxon>Lophotrochozoa</taxon>
        <taxon>Platyhelminthes</taxon>
        <taxon>Monogenea</taxon>
        <taxon>Monopisthocotylea</taxon>
        <taxon>Dactylogyridea</taxon>
        <taxon>Ancyrocephalidae</taxon>
        <taxon>Cichlidogyrus</taxon>
    </lineage>
</organism>
<gene>
    <name evidence="1" type="ORF">Ciccas_007150</name>
</gene>
<dbReference type="AlphaFoldDB" id="A0ABD2Q3P8"/>
<protein>
    <submittedName>
        <fullName evidence="1">Uncharacterized protein</fullName>
    </submittedName>
</protein>